<protein>
    <recommendedName>
        <fullName evidence="4">Replication-associated protein RepC</fullName>
    </recommendedName>
</protein>
<comment type="caution">
    <text evidence="2">The sequence shown here is derived from an EMBL/GenBank/DDBJ whole genome shotgun (WGS) entry which is preliminary data.</text>
</comment>
<dbReference type="Proteomes" id="UP000253144">
    <property type="component" value="Unassembled WGS sequence"/>
</dbReference>
<dbReference type="AlphaFoldDB" id="A0A3F3NIN5"/>
<dbReference type="EMBL" id="LEQJ01000027">
    <property type="protein sequence ID" value="RBS25082.1"/>
    <property type="molecule type" value="Genomic_DNA"/>
</dbReference>
<evidence type="ECO:0008006" key="4">
    <source>
        <dbReference type="Google" id="ProtNLM"/>
    </source>
</evidence>
<dbReference type="RefSeq" id="WP_010722029.1">
    <property type="nucleotide sequence ID" value="NZ_AP019396.1"/>
</dbReference>
<dbReference type="InterPro" id="IPR035528">
    <property type="entry name" value="DUF5388"/>
</dbReference>
<proteinExistence type="predicted"/>
<evidence type="ECO:0000313" key="3">
    <source>
        <dbReference type="Proteomes" id="UP000253144"/>
    </source>
</evidence>
<feature type="compositionally biased region" description="Basic and acidic residues" evidence="1">
    <location>
        <begin position="23"/>
        <end position="32"/>
    </location>
</feature>
<gene>
    <name evidence="2" type="ORF">EB12_02942</name>
</gene>
<accession>A0A3F3NIN5</accession>
<sequence length="107" mass="12374">MSKLVRSNRNKSLDRGKPITPKETFKLDSKKKDIKEPQYVPKPASMKIDSELRDKINALSLIGIGENQKEVVSRALSILIDSLTEEQQRTFKNQFEVLRKRTMSKEK</sequence>
<dbReference type="Pfam" id="PF17363">
    <property type="entry name" value="DUF5388"/>
    <property type="match status" value="1"/>
</dbReference>
<name>A0A3F3NIN5_ENTFC</name>
<evidence type="ECO:0000256" key="1">
    <source>
        <dbReference type="SAM" id="MobiDB-lite"/>
    </source>
</evidence>
<reference evidence="2 3" key="1">
    <citation type="submission" date="2015-06" db="EMBL/GenBank/DDBJ databases">
        <title>The Genome Sequence of Enterococcus faecium 131EA1.</title>
        <authorList>
            <consortium name="The Broad Institute Genomics Platform"/>
            <consortium name="The Broad Institute Genome Sequencing Center for Infectious Disease"/>
            <person name="Earl A.M."/>
            <person name="Van Tyne D."/>
            <person name="Lebreton F."/>
            <person name="Saavedra J.T."/>
            <person name="Gilmore M.S."/>
            <person name="Manson Mcguire A."/>
            <person name="Clock S."/>
            <person name="Crupain M."/>
            <person name="Rangan U."/>
            <person name="Young S."/>
            <person name="Abouelleil A."/>
            <person name="Cao P."/>
            <person name="Chapman S.B."/>
            <person name="Griggs A."/>
            <person name="Priest M."/>
            <person name="Shea T."/>
            <person name="Wortman J."/>
            <person name="Nusbaum C."/>
            <person name="Birren B."/>
        </authorList>
    </citation>
    <scope>NUCLEOTIDE SEQUENCE [LARGE SCALE GENOMIC DNA]</scope>
    <source>
        <strain evidence="2 3">131EA1</strain>
    </source>
</reference>
<organism evidence="2 3">
    <name type="scientific">Enterococcus faecium</name>
    <name type="common">Streptococcus faecium</name>
    <dbReference type="NCBI Taxonomy" id="1352"/>
    <lineage>
        <taxon>Bacteria</taxon>
        <taxon>Bacillati</taxon>
        <taxon>Bacillota</taxon>
        <taxon>Bacilli</taxon>
        <taxon>Lactobacillales</taxon>
        <taxon>Enterococcaceae</taxon>
        <taxon>Enterococcus</taxon>
    </lineage>
</organism>
<feature type="region of interest" description="Disordered" evidence="1">
    <location>
        <begin position="1"/>
        <end position="32"/>
    </location>
</feature>
<evidence type="ECO:0000313" key="2">
    <source>
        <dbReference type="EMBL" id="RBS25082.1"/>
    </source>
</evidence>